<organism evidence="1 2">
    <name type="scientific">Cephus cinctus</name>
    <name type="common">Wheat stem sawfly</name>
    <dbReference type="NCBI Taxonomy" id="211228"/>
    <lineage>
        <taxon>Eukaryota</taxon>
        <taxon>Metazoa</taxon>
        <taxon>Ecdysozoa</taxon>
        <taxon>Arthropoda</taxon>
        <taxon>Hexapoda</taxon>
        <taxon>Insecta</taxon>
        <taxon>Pterygota</taxon>
        <taxon>Neoptera</taxon>
        <taxon>Endopterygota</taxon>
        <taxon>Hymenoptera</taxon>
        <taxon>Cephoidea</taxon>
        <taxon>Cephidae</taxon>
        <taxon>Cephus</taxon>
    </lineage>
</organism>
<gene>
    <name evidence="2" type="primary">LOC107266443</name>
</gene>
<dbReference type="AlphaFoldDB" id="A0AAJ7BR60"/>
<dbReference type="RefSeq" id="XP_015592406.1">
    <property type="nucleotide sequence ID" value="XM_015736920.2"/>
</dbReference>
<dbReference type="Proteomes" id="UP000694920">
    <property type="component" value="Unplaced"/>
</dbReference>
<dbReference type="GeneID" id="107266443"/>
<name>A0AAJ7BR60_CEPCN</name>
<sequence length="384" mass="44666">MVTRVLIDIRNDLKLLISAITGFEDTEEGFDVCERFTLSNIKNHRYLSIDGNETKQKIDELITKFSIHGNYKVAKELQYLIGCFLHSFDFEQHPQYDLQWTLLSLLLDLANETTYSDLSSHVLPKNEYNVIATVDWNNSASNEIDWGPYLKEGQGDFFYDFQNSTESEWSDEEVTEVKEVDKCLTTSKNDVHLFEALSIRKFHITQYKLSKIVMEGLLSKNWLSNNVPNCWWYKLEEGGYEANSSSQHANFSTLWDKANLELLPNGTRTLSEYQVCRELMWMFYVQAQMTVFQQQEWEYNVIPNISIPSLSNECAVMGKSPVCSYSLIFSNMEKNFIVVFETTDCSVLLTNPLIWSKTRLKAFPRYYTMLCTFCSSAFRIFLAE</sequence>
<dbReference type="KEGG" id="ccin:107266443"/>
<keyword evidence="1" id="KW-1185">Reference proteome</keyword>
<reference evidence="2" key="1">
    <citation type="submission" date="2025-08" db="UniProtKB">
        <authorList>
            <consortium name="RefSeq"/>
        </authorList>
    </citation>
    <scope>IDENTIFICATION</scope>
</reference>
<dbReference type="InterPro" id="IPR059169">
    <property type="entry name" value="GCP5_N_ext"/>
</dbReference>
<evidence type="ECO:0000313" key="1">
    <source>
        <dbReference type="Proteomes" id="UP000694920"/>
    </source>
</evidence>
<protein>
    <submittedName>
        <fullName evidence="2">Gamma-tubulin complex component 5 isoform X1</fullName>
    </submittedName>
</protein>
<evidence type="ECO:0000313" key="2">
    <source>
        <dbReference type="RefSeq" id="XP_015592406.1"/>
    </source>
</evidence>
<dbReference type="CDD" id="cd22572">
    <property type="entry name" value="GCP5_NTD"/>
    <property type="match status" value="1"/>
</dbReference>
<proteinExistence type="predicted"/>
<accession>A0AAJ7BR60</accession>